<dbReference type="Gene3D" id="2.60.120.10">
    <property type="entry name" value="Jelly Rolls"/>
    <property type="match status" value="1"/>
</dbReference>
<gene>
    <name evidence="2" type="ORF">DYB35_006254</name>
</gene>
<dbReference type="GO" id="GO:0005576">
    <property type="term" value="C:extracellular region"/>
    <property type="evidence" value="ECO:0007669"/>
    <property type="project" value="InterPro"/>
</dbReference>
<name>A0A418DHP2_APHAT</name>
<dbReference type="Proteomes" id="UP000285712">
    <property type="component" value="Unassembled WGS sequence"/>
</dbReference>
<dbReference type="InterPro" id="IPR036470">
    <property type="entry name" value="Elicitin_sf"/>
</dbReference>
<evidence type="ECO:0000313" key="2">
    <source>
        <dbReference type="EMBL" id="RHY94651.1"/>
    </source>
</evidence>
<accession>A0A418DHP2</accession>
<dbReference type="VEuPathDB" id="FungiDB:H257_15955"/>
<dbReference type="VEuPathDB" id="FungiDB:H257_15952"/>
<comment type="caution">
    <text evidence="2">The sequence shown here is derived from an EMBL/GenBank/DDBJ whole genome shotgun (WGS) entry which is preliminary data.</text>
</comment>
<dbReference type="Gene3D" id="1.10.239.10">
    <property type="entry name" value="Elicitin domain"/>
    <property type="match status" value="1"/>
</dbReference>
<protein>
    <recommendedName>
        <fullName evidence="1">DUF985 domain-containing protein</fullName>
    </recommendedName>
</protein>
<evidence type="ECO:0000313" key="3">
    <source>
        <dbReference type="Proteomes" id="UP000285712"/>
    </source>
</evidence>
<reference evidence="2 3" key="1">
    <citation type="submission" date="2018-08" db="EMBL/GenBank/DDBJ databases">
        <title>Aphanomyces genome sequencing and annotation.</title>
        <authorList>
            <person name="Minardi D."/>
            <person name="Oidtmann B."/>
            <person name="Van Der Giezen M."/>
            <person name="Studholme D.J."/>
        </authorList>
    </citation>
    <scope>NUCLEOTIDE SEQUENCE [LARGE SCALE GENOMIC DNA]</scope>
    <source>
        <strain evidence="2 3">Sv</strain>
    </source>
</reference>
<dbReference type="SUPFAM" id="SSF51182">
    <property type="entry name" value="RmlC-like cupins"/>
    <property type="match status" value="1"/>
</dbReference>
<dbReference type="InterPro" id="IPR009327">
    <property type="entry name" value="Cupin_DUF985"/>
</dbReference>
<dbReference type="EMBL" id="QUTG01002796">
    <property type="protein sequence ID" value="RHY94651.1"/>
    <property type="molecule type" value="Genomic_DNA"/>
</dbReference>
<dbReference type="InterPro" id="IPR011051">
    <property type="entry name" value="RmlC_Cupin_sf"/>
</dbReference>
<dbReference type="Pfam" id="PF06172">
    <property type="entry name" value="Cupin_5"/>
    <property type="match status" value="1"/>
</dbReference>
<feature type="domain" description="DUF985" evidence="1">
    <location>
        <begin position="247"/>
        <end position="318"/>
    </location>
</feature>
<organism evidence="2 3">
    <name type="scientific">Aphanomyces astaci</name>
    <name type="common">Crayfish plague agent</name>
    <dbReference type="NCBI Taxonomy" id="112090"/>
    <lineage>
        <taxon>Eukaryota</taxon>
        <taxon>Sar</taxon>
        <taxon>Stramenopiles</taxon>
        <taxon>Oomycota</taxon>
        <taxon>Saprolegniomycetes</taxon>
        <taxon>Saprolegniales</taxon>
        <taxon>Verrucalvaceae</taxon>
        <taxon>Aphanomyces</taxon>
    </lineage>
</organism>
<proteinExistence type="predicted"/>
<evidence type="ECO:0000259" key="1">
    <source>
        <dbReference type="Pfam" id="PF06172"/>
    </source>
</evidence>
<dbReference type="AlphaFoldDB" id="A0A418DHP2"/>
<dbReference type="InterPro" id="IPR014710">
    <property type="entry name" value="RmlC-like_jellyroll"/>
</dbReference>
<sequence length="487" mass="53930">MVTDQPRALPGVFRVTENAVSESLSAQLYASAVDVRVWGVYVLTSEIFDKHLEAFPDSKEDHARHTLALHAIREFLVDSQALPSQDWDNTHGVVVWVITSDVDDVVAYHIDYAEMFRSVHDHLVPYTHRQGVLIDGNMPHGSTPVTRLPPGVRRVVVGLNMFNHEIGPFAQAYPEHSAKFNKYVKVAQAAAKTRQPELSVSTIRANPKQAAFLVYLLRKAKEKNLIHNNQFVGRVNFIASFLGQCKFCLGEAIAYILVDPSTDELMNVVLGPHLHEGQVLQFTCPAGWWKAATLPVDATSGFGLLSEAVGPAFDYADNFLLQEEDIALSKHASIVRPYLLVPHIHPSTMRSGRQSFALGLIVAVLICFTTAKPVPKCNTLLNFRTYFQLLLGDASVVPCMTATGLSTIIGSSDSEASQEQVAKFFDSVDCRALYNAMRVNFRDSVPDCTIDSFGTSIKQYGSLEFDQIRAVYEQAMPGRSVAPIHRR</sequence>